<gene>
    <name evidence="12" type="ORF">SAMN04488242_0189</name>
</gene>
<sequence>MKILITGGAGYIGSTVASASEDAGHDVVILDDFSTGRREFLRGRTSYEGDIADEALLARIFTEHRIDAVVHCAARIVVPESVADPLGYYENNVSKTVTLLQALERHGVGRFLFSSSASIYAPDEQFVVTEESPLAPGSPYARTKYVVELILEDFTKASDVRVLSLRYFNPIGTDPQLRSGQQLEKPTHVLAKLLEAWSNKETFTVTGVDWPTRDGSGIRDFIHVWDLARAHVAALEGFDAATAERPYEVFNIGTGNGVTVKELAASFEQITGDPLAVQFGPPRPGDVAGVYTVSSKAKDVLGWEAQLSELDAVRDAIAWLPKRKEMLGY</sequence>
<comment type="pathway">
    <text evidence="3">Carbohydrate metabolism; galactose metabolism.</text>
</comment>
<dbReference type="RefSeq" id="WP_093248057.1">
    <property type="nucleotide sequence ID" value="NZ_FNGP01000001.1"/>
</dbReference>
<dbReference type="PRINTS" id="PR01713">
    <property type="entry name" value="NUCEPIMERASE"/>
</dbReference>
<dbReference type="SUPFAM" id="SSF51735">
    <property type="entry name" value="NAD(P)-binding Rossmann-fold domains"/>
    <property type="match status" value="1"/>
</dbReference>
<evidence type="ECO:0000256" key="3">
    <source>
        <dbReference type="ARBA" id="ARBA00004947"/>
    </source>
</evidence>
<dbReference type="GO" id="GO:0003978">
    <property type="term" value="F:UDP-glucose 4-epimerase activity"/>
    <property type="evidence" value="ECO:0007669"/>
    <property type="project" value="UniProtKB-EC"/>
</dbReference>
<evidence type="ECO:0000256" key="9">
    <source>
        <dbReference type="ARBA" id="ARBA00031367"/>
    </source>
</evidence>
<evidence type="ECO:0000256" key="1">
    <source>
        <dbReference type="ARBA" id="ARBA00000083"/>
    </source>
</evidence>
<dbReference type="InterPro" id="IPR005886">
    <property type="entry name" value="UDP_G4E"/>
</dbReference>
<comment type="cofactor">
    <cofactor evidence="2">
        <name>NAD(+)</name>
        <dbReference type="ChEBI" id="CHEBI:57540"/>
    </cofactor>
</comment>
<evidence type="ECO:0000256" key="6">
    <source>
        <dbReference type="ARBA" id="ARBA00018569"/>
    </source>
</evidence>
<dbReference type="Gene3D" id="3.90.25.10">
    <property type="entry name" value="UDP-galactose 4-epimerase, domain 1"/>
    <property type="match status" value="1"/>
</dbReference>
<reference evidence="12 13" key="1">
    <citation type="submission" date="2016-10" db="EMBL/GenBank/DDBJ databases">
        <authorList>
            <person name="de Groot N.N."/>
        </authorList>
    </citation>
    <scope>NUCLEOTIDE SEQUENCE [LARGE SCALE GENOMIC DNA]</scope>
    <source>
        <strain evidence="12 13">CGMCC 1.9159</strain>
    </source>
</reference>
<evidence type="ECO:0000256" key="8">
    <source>
        <dbReference type="ARBA" id="ARBA00023235"/>
    </source>
</evidence>
<evidence type="ECO:0000256" key="10">
    <source>
        <dbReference type="ARBA" id="ARBA00033067"/>
    </source>
</evidence>
<dbReference type="EMBL" id="FNGP01000001">
    <property type="protein sequence ID" value="SDL10001.1"/>
    <property type="molecule type" value="Genomic_DNA"/>
</dbReference>
<comment type="similarity">
    <text evidence="4">Belongs to the NAD(P)-dependent epimerase/dehydratase family.</text>
</comment>
<dbReference type="NCBIfam" id="TIGR01179">
    <property type="entry name" value="galE"/>
    <property type="match status" value="1"/>
</dbReference>
<dbReference type="UniPathway" id="UPA00214"/>
<dbReference type="InterPro" id="IPR036291">
    <property type="entry name" value="NAD(P)-bd_dom_sf"/>
</dbReference>
<evidence type="ECO:0000256" key="2">
    <source>
        <dbReference type="ARBA" id="ARBA00001911"/>
    </source>
</evidence>
<name>A0A1G9HAJ2_9ACTN</name>
<dbReference type="Proteomes" id="UP000199475">
    <property type="component" value="Unassembled WGS sequence"/>
</dbReference>
<protein>
    <recommendedName>
        <fullName evidence="6">UDP-glucose 4-epimerase</fullName>
        <ecNumber evidence="5">5.1.3.2</ecNumber>
    </recommendedName>
    <alternativeName>
        <fullName evidence="10">Galactowaldenase</fullName>
    </alternativeName>
    <alternativeName>
        <fullName evidence="9">UDP-galactose 4-epimerase</fullName>
    </alternativeName>
</protein>
<organism evidence="12 13">
    <name type="scientific">Tessaracoccus oleiagri</name>
    <dbReference type="NCBI Taxonomy" id="686624"/>
    <lineage>
        <taxon>Bacteria</taxon>
        <taxon>Bacillati</taxon>
        <taxon>Actinomycetota</taxon>
        <taxon>Actinomycetes</taxon>
        <taxon>Propionibacteriales</taxon>
        <taxon>Propionibacteriaceae</taxon>
        <taxon>Tessaracoccus</taxon>
    </lineage>
</organism>
<keyword evidence="13" id="KW-1185">Reference proteome</keyword>
<accession>A0A1G9HAJ2</accession>
<dbReference type="GO" id="GO:0006012">
    <property type="term" value="P:galactose metabolic process"/>
    <property type="evidence" value="ECO:0007669"/>
    <property type="project" value="UniProtKB-UniPathway"/>
</dbReference>
<evidence type="ECO:0000256" key="7">
    <source>
        <dbReference type="ARBA" id="ARBA00023027"/>
    </source>
</evidence>
<evidence type="ECO:0000256" key="4">
    <source>
        <dbReference type="ARBA" id="ARBA00007637"/>
    </source>
</evidence>
<proteinExistence type="inferred from homology"/>
<evidence type="ECO:0000313" key="12">
    <source>
        <dbReference type="EMBL" id="SDL10001.1"/>
    </source>
</evidence>
<dbReference type="PANTHER" id="PTHR43725">
    <property type="entry name" value="UDP-GLUCOSE 4-EPIMERASE"/>
    <property type="match status" value="1"/>
</dbReference>
<dbReference type="STRING" id="686624.SAMN04488242_0189"/>
<evidence type="ECO:0000313" key="13">
    <source>
        <dbReference type="Proteomes" id="UP000199475"/>
    </source>
</evidence>
<dbReference type="Gene3D" id="3.40.50.720">
    <property type="entry name" value="NAD(P)-binding Rossmann-like Domain"/>
    <property type="match status" value="1"/>
</dbReference>
<dbReference type="AlphaFoldDB" id="A0A1G9HAJ2"/>
<feature type="domain" description="NAD-dependent epimerase/dehydratase" evidence="11">
    <location>
        <begin position="3"/>
        <end position="253"/>
    </location>
</feature>
<dbReference type="EC" id="5.1.3.2" evidence="5"/>
<dbReference type="Pfam" id="PF01370">
    <property type="entry name" value="Epimerase"/>
    <property type="match status" value="1"/>
</dbReference>
<evidence type="ECO:0000256" key="5">
    <source>
        <dbReference type="ARBA" id="ARBA00013189"/>
    </source>
</evidence>
<comment type="catalytic activity">
    <reaction evidence="1">
        <text>UDP-alpha-D-glucose = UDP-alpha-D-galactose</text>
        <dbReference type="Rhea" id="RHEA:22168"/>
        <dbReference type="ChEBI" id="CHEBI:58885"/>
        <dbReference type="ChEBI" id="CHEBI:66914"/>
        <dbReference type="EC" id="5.1.3.2"/>
    </reaction>
</comment>
<evidence type="ECO:0000259" key="11">
    <source>
        <dbReference type="Pfam" id="PF01370"/>
    </source>
</evidence>
<keyword evidence="8" id="KW-0413">Isomerase</keyword>
<dbReference type="OrthoDB" id="9801785at2"/>
<keyword evidence="7" id="KW-0520">NAD</keyword>
<dbReference type="InterPro" id="IPR001509">
    <property type="entry name" value="Epimerase_deHydtase"/>
</dbReference>